<dbReference type="GO" id="GO:0046872">
    <property type="term" value="F:metal ion binding"/>
    <property type="evidence" value="ECO:0007669"/>
    <property type="project" value="UniProtKB-KW"/>
</dbReference>
<dbReference type="GO" id="GO:0020037">
    <property type="term" value="F:heme binding"/>
    <property type="evidence" value="ECO:0007669"/>
    <property type="project" value="InterPro"/>
</dbReference>
<feature type="transmembrane region" description="Helical" evidence="6">
    <location>
        <begin position="325"/>
        <end position="346"/>
    </location>
</feature>
<accession>A0AA42AT94</accession>
<dbReference type="AlphaFoldDB" id="A0AA42AT94"/>
<evidence type="ECO:0000313" key="9">
    <source>
        <dbReference type="EMBL" id="MCL7040843.1"/>
    </source>
</evidence>
<keyword evidence="7" id="KW-0732">Signal</keyword>
<dbReference type="CDD" id="cd00241">
    <property type="entry name" value="DOMON_like"/>
    <property type="match status" value="1"/>
</dbReference>
<sequence>MMYQILIILLLFTTVGLVKSHNEGGEWSCESESENRIEAIFKPGVITIDGHIDDWSDIDGFEFSLLPALDPHEDDAYKAGSMTVKAVHDGNNVFFMLEVNGKYAYSKGDNNKCPSVALMFQVGENATYHNMGGCKESPDSCSSKTCRGTEVDIMHFSIGNAIPGRLYGGNPIDNREGHGGDRFGHLVDLYTWTPHCRHLDGISPTGNDTSAQNDWKGAWWHDSFKVHSGFVAEDSPYSSEDQDGKYFFEFSRPLRTMDRLQQDVQFSIGQPTNMAVAFWYPEDGKPWHGSGHYSISCNWVPLDLPSSNSLATRAGSGSFSGAINAFSLLLSLVAFCSSIFVGYYVFKNKSIPFTPMDRL</sequence>
<evidence type="ECO:0000256" key="3">
    <source>
        <dbReference type="ARBA" id="ARBA00022723"/>
    </source>
</evidence>
<evidence type="ECO:0000256" key="6">
    <source>
        <dbReference type="SAM" id="Phobius"/>
    </source>
</evidence>
<keyword evidence="4" id="KW-0249">Electron transport</keyword>
<keyword evidence="6" id="KW-0812">Transmembrane</keyword>
<dbReference type="InterPro" id="IPR019020">
    <property type="entry name" value="Cyt-c552/DMSO_Rdtase_haem-bd"/>
</dbReference>
<dbReference type="SMART" id="SM00887">
    <property type="entry name" value="EB_dh"/>
    <property type="match status" value="1"/>
</dbReference>
<dbReference type="Gene3D" id="2.60.40.1190">
    <property type="match status" value="1"/>
</dbReference>
<feature type="signal peptide" evidence="7">
    <location>
        <begin position="1"/>
        <end position="20"/>
    </location>
</feature>
<feature type="chain" id="PRO_5041221098" description="Cytochrome c-552/DMSO reductase-like haem-binding domain-containing protein" evidence="7">
    <location>
        <begin position="21"/>
        <end position="359"/>
    </location>
</feature>
<dbReference type="Proteomes" id="UP001177140">
    <property type="component" value="Unassembled WGS sequence"/>
</dbReference>
<evidence type="ECO:0000256" key="5">
    <source>
        <dbReference type="ARBA" id="ARBA00023004"/>
    </source>
</evidence>
<proteinExistence type="predicted"/>
<keyword evidence="10" id="KW-1185">Reference proteome</keyword>
<keyword evidence="6" id="KW-0472">Membrane</keyword>
<protein>
    <recommendedName>
        <fullName evidence="8">Cytochrome c-552/DMSO reductase-like haem-binding domain-containing protein</fullName>
    </recommendedName>
</protein>
<evidence type="ECO:0000256" key="2">
    <source>
        <dbReference type="ARBA" id="ARBA00022617"/>
    </source>
</evidence>
<organism evidence="9 10">
    <name type="scientific">Papaver nudicaule</name>
    <name type="common">Iceland poppy</name>
    <dbReference type="NCBI Taxonomy" id="74823"/>
    <lineage>
        <taxon>Eukaryota</taxon>
        <taxon>Viridiplantae</taxon>
        <taxon>Streptophyta</taxon>
        <taxon>Embryophyta</taxon>
        <taxon>Tracheophyta</taxon>
        <taxon>Spermatophyta</taxon>
        <taxon>Magnoliopsida</taxon>
        <taxon>Ranunculales</taxon>
        <taxon>Papaveraceae</taxon>
        <taxon>Papaveroideae</taxon>
        <taxon>Papaver</taxon>
    </lineage>
</organism>
<reference evidence="9" key="1">
    <citation type="submission" date="2022-03" db="EMBL/GenBank/DDBJ databases">
        <title>A functionally conserved STORR gene fusion in Papaver species that diverged 16.8 million years ago.</title>
        <authorList>
            <person name="Catania T."/>
        </authorList>
    </citation>
    <scope>NUCLEOTIDE SEQUENCE</scope>
    <source>
        <strain evidence="9">S-191538</strain>
    </source>
</reference>
<keyword evidence="3" id="KW-0479">Metal-binding</keyword>
<feature type="domain" description="Cytochrome c-552/DMSO reductase-like haem-binding" evidence="8">
    <location>
        <begin position="52"/>
        <end position="294"/>
    </location>
</feature>
<dbReference type="Pfam" id="PF09459">
    <property type="entry name" value="EB_dh"/>
    <property type="match status" value="1"/>
</dbReference>
<name>A0AA42AT94_PAPNU</name>
<keyword evidence="6" id="KW-1133">Transmembrane helix</keyword>
<dbReference type="PANTHER" id="PTHR36044">
    <property type="entry name" value="HEME BINDING PROTEIN"/>
    <property type="match status" value="1"/>
</dbReference>
<keyword evidence="1" id="KW-0813">Transport</keyword>
<gene>
    <name evidence="9" type="ORF">MKW94_010651</name>
</gene>
<evidence type="ECO:0000256" key="7">
    <source>
        <dbReference type="SAM" id="SignalP"/>
    </source>
</evidence>
<evidence type="ECO:0000259" key="8">
    <source>
        <dbReference type="SMART" id="SM00887"/>
    </source>
</evidence>
<evidence type="ECO:0000256" key="4">
    <source>
        <dbReference type="ARBA" id="ARBA00022982"/>
    </source>
</evidence>
<dbReference type="EMBL" id="JAJJMA010217139">
    <property type="protein sequence ID" value="MCL7040843.1"/>
    <property type="molecule type" value="Genomic_DNA"/>
</dbReference>
<evidence type="ECO:0000256" key="1">
    <source>
        <dbReference type="ARBA" id="ARBA00022448"/>
    </source>
</evidence>
<evidence type="ECO:0000313" key="10">
    <source>
        <dbReference type="Proteomes" id="UP001177140"/>
    </source>
</evidence>
<comment type="caution">
    <text evidence="9">The sequence shown here is derived from an EMBL/GenBank/DDBJ whole genome shotgun (WGS) entry which is preliminary data.</text>
</comment>
<keyword evidence="5" id="KW-0408">Iron</keyword>
<keyword evidence="2" id="KW-0349">Heme</keyword>
<dbReference type="PANTHER" id="PTHR36044:SF1">
    <property type="entry name" value="HEME BINDING PROTEIN"/>
    <property type="match status" value="1"/>
</dbReference>